<feature type="domain" description="CheW-like" evidence="10">
    <location>
        <begin position="441"/>
        <end position="585"/>
    </location>
</feature>
<evidence type="ECO:0000313" key="12">
    <source>
        <dbReference type="EMBL" id="MBD2185048.1"/>
    </source>
</evidence>
<dbReference type="SUPFAM" id="SSF55874">
    <property type="entry name" value="ATPase domain of HSP90 chaperone/DNA topoisomerase II/histidine kinase"/>
    <property type="match status" value="1"/>
</dbReference>
<sequence>MDEDIKAFLADNYENLGHIERDLVDLEQNPTDKDLLVRIYRSLHTIKGNCGFMAFGKLEALTHAGENLLSRVRDKELILNIEIINTLLQLVDTIHQSCICINATGEESDSDYSELIQRLNDLQHTAYEDKHLIIALNSENVADSLSTPPSVPSNYTQIPNLTKPSIYDNQTKNGKVNSKEAPTPLAAAQTVPSIRVDINLLDKLINLVGELVLVRNQILQFDSIQDRAGFEAASQNLNRVTTELQEAVMKTRMQPISTIWSKFPRAIRDMAIASGKQVQVEIEGEDTELDKTIIEAIKDPLTHIIRNCIDHGIEMPDVRKLSGKPESGQVRLYAFHESGYVNIEIIDDGAGIDPERLKNKALSLGLITGEQFNHLSDGEAINLIFLPGFSTADKVTCLSGRGIGMDVVKTNIEKVGGVVEISSQRKLGTVFKLKIPLTLAIIPALIVTSAGDRYAIPQMSLAELVRLEGEQAKRGIEYIHKAPVYRLRGKLLPLVYLNRELQLENKEQKSNLQSLDEVVNIVVVVQANTPFGLVVDSIDDTQEIVVKPLGKLLKDTPGFAGATILGDGRVALILDVRSIAQRSGVFSEAQTKARLEQEGASQQQTDDGREMLLLFEGLPKSRMAIPLSMVLRLEEIPITAVEKVGDLTIVQYCDRILPLIDLASVFSPQPLSCTKKKGATTRTNNSHSSLLENQLLQMIVVSCSNGQTVGLAVSRILDIVMEKLTFTAATSRPGVNAIAVIKGQVTEILDLEALNQWISN</sequence>
<dbReference type="SUPFAM" id="SSF47384">
    <property type="entry name" value="Homodimeric domain of signal transducing histidine kinase"/>
    <property type="match status" value="1"/>
</dbReference>
<name>A0A926ZJ10_9CYAN</name>
<dbReference type="InterPro" id="IPR003594">
    <property type="entry name" value="HATPase_dom"/>
</dbReference>
<keyword evidence="13" id="KW-1185">Reference proteome</keyword>
<dbReference type="PANTHER" id="PTHR43395">
    <property type="entry name" value="SENSOR HISTIDINE KINASE CHEA"/>
    <property type="match status" value="1"/>
</dbReference>
<evidence type="ECO:0000256" key="3">
    <source>
        <dbReference type="ARBA" id="ARBA00022553"/>
    </source>
</evidence>
<dbReference type="InterPro" id="IPR037006">
    <property type="entry name" value="CheA-like_homodim_sf"/>
</dbReference>
<evidence type="ECO:0000313" key="13">
    <source>
        <dbReference type="Proteomes" id="UP000641646"/>
    </source>
</evidence>
<dbReference type="Gene3D" id="1.20.120.160">
    <property type="entry name" value="HPT domain"/>
    <property type="match status" value="1"/>
</dbReference>
<dbReference type="CDD" id="cd00088">
    <property type="entry name" value="HPT"/>
    <property type="match status" value="1"/>
</dbReference>
<evidence type="ECO:0000259" key="11">
    <source>
        <dbReference type="PROSITE" id="PS50894"/>
    </source>
</evidence>
<dbReference type="EC" id="2.7.13.3" evidence="2"/>
<evidence type="ECO:0000259" key="9">
    <source>
        <dbReference type="PROSITE" id="PS50109"/>
    </source>
</evidence>
<evidence type="ECO:0000256" key="5">
    <source>
        <dbReference type="ARBA" id="ARBA00022777"/>
    </source>
</evidence>
<keyword evidence="4" id="KW-0808">Transferase</keyword>
<dbReference type="InterPro" id="IPR036890">
    <property type="entry name" value="HATPase_C_sf"/>
</dbReference>
<evidence type="ECO:0000256" key="1">
    <source>
        <dbReference type="ARBA" id="ARBA00000085"/>
    </source>
</evidence>
<dbReference type="Pfam" id="PF01627">
    <property type="entry name" value="Hpt"/>
    <property type="match status" value="1"/>
</dbReference>
<feature type="domain" description="HPt" evidence="11">
    <location>
        <begin position="1"/>
        <end position="101"/>
    </location>
</feature>
<dbReference type="Gene3D" id="2.30.30.40">
    <property type="entry name" value="SH3 Domains"/>
    <property type="match status" value="1"/>
</dbReference>
<dbReference type="SMART" id="SM00260">
    <property type="entry name" value="CheW"/>
    <property type="match status" value="2"/>
</dbReference>
<dbReference type="PANTHER" id="PTHR43395:SF1">
    <property type="entry name" value="CHEMOTAXIS PROTEIN CHEA"/>
    <property type="match status" value="1"/>
</dbReference>
<feature type="region of interest" description="Disordered" evidence="8">
    <location>
        <begin position="145"/>
        <end position="179"/>
    </location>
</feature>
<dbReference type="Proteomes" id="UP000641646">
    <property type="component" value="Unassembled WGS sequence"/>
</dbReference>
<evidence type="ECO:0000256" key="8">
    <source>
        <dbReference type="SAM" id="MobiDB-lite"/>
    </source>
</evidence>
<dbReference type="Pfam" id="PF02895">
    <property type="entry name" value="H-kinase_dim"/>
    <property type="match status" value="1"/>
</dbReference>
<evidence type="ECO:0000256" key="4">
    <source>
        <dbReference type="ARBA" id="ARBA00022679"/>
    </source>
</evidence>
<dbReference type="InterPro" id="IPR002545">
    <property type="entry name" value="CheW-lke_dom"/>
</dbReference>
<dbReference type="FunFam" id="3.30.565.10:FF:000016">
    <property type="entry name" value="Chemotaxis protein CheA, putative"/>
    <property type="match status" value="1"/>
</dbReference>
<reference evidence="12" key="1">
    <citation type="journal article" date="2015" name="ISME J.">
        <title>Draft Genome Sequence of Streptomyces incarnatus NRRL8089, which Produces the Nucleoside Antibiotic Sinefungin.</title>
        <authorList>
            <person name="Oshima K."/>
            <person name="Hattori M."/>
            <person name="Shimizu H."/>
            <person name="Fukuda K."/>
            <person name="Nemoto M."/>
            <person name="Inagaki K."/>
            <person name="Tamura T."/>
        </authorList>
    </citation>
    <scope>NUCLEOTIDE SEQUENCE</scope>
    <source>
        <strain evidence="12">FACHB-1375</strain>
    </source>
</reference>
<dbReference type="InterPro" id="IPR004358">
    <property type="entry name" value="Sig_transdc_His_kin-like_C"/>
</dbReference>
<reference evidence="12" key="2">
    <citation type="submission" date="2020-08" db="EMBL/GenBank/DDBJ databases">
        <authorList>
            <person name="Chen M."/>
            <person name="Teng W."/>
            <person name="Zhao L."/>
            <person name="Hu C."/>
            <person name="Zhou Y."/>
            <person name="Han B."/>
            <person name="Song L."/>
            <person name="Shu W."/>
        </authorList>
    </citation>
    <scope>NUCLEOTIDE SEQUENCE</scope>
    <source>
        <strain evidence="12">FACHB-1375</strain>
    </source>
</reference>
<feature type="compositionally biased region" description="Polar residues" evidence="8">
    <location>
        <begin position="145"/>
        <end position="176"/>
    </location>
</feature>
<dbReference type="GO" id="GO:0000155">
    <property type="term" value="F:phosphorelay sensor kinase activity"/>
    <property type="evidence" value="ECO:0007669"/>
    <property type="project" value="InterPro"/>
</dbReference>
<feature type="domain" description="Histidine kinase" evidence="9">
    <location>
        <begin position="176"/>
        <end position="439"/>
    </location>
</feature>
<keyword evidence="6" id="KW-0902">Two-component regulatory system</keyword>
<dbReference type="InterPro" id="IPR008207">
    <property type="entry name" value="Sig_transdc_His_kin_Hpt_dom"/>
</dbReference>
<dbReference type="SUPFAM" id="SSF50341">
    <property type="entry name" value="CheW-like"/>
    <property type="match status" value="2"/>
</dbReference>
<keyword evidence="3 7" id="KW-0597">Phosphoprotein</keyword>
<dbReference type="Gene3D" id="1.10.287.560">
    <property type="entry name" value="Histidine kinase CheA-like, homodimeric domain"/>
    <property type="match status" value="1"/>
</dbReference>
<dbReference type="InterPro" id="IPR036097">
    <property type="entry name" value="HisK_dim/P_sf"/>
</dbReference>
<evidence type="ECO:0000256" key="7">
    <source>
        <dbReference type="PROSITE-ProRule" id="PRU00110"/>
    </source>
</evidence>
<dbReference type="CDD" id="cd00731">
    <property type="entry name" value="CheA_reg"/>
    <property type="match status" value="1"/>
</dbReference>
<dbReference type="InterPro" id="IPR051315">
    <property type="entry name" value="Bact_Chemotaxis_CheA"/>
</dbReference>
<dbReference type="PROSITE" id="PS50894">
    <property type="entry name" value="HPT"/>
    <property type="match status" value="1"/>
</dbReference>
<dbReference type="SMART" id="SM01231">
    <property type="entry name" value="H-kinase_dim"/>
    <property type="match status" value="1"/>
</dbReference>
<dbReference type="SUPFAM" id="SSF47226">
    <property type="entry name" value="Histidine-containing phosphotransfer domain, HPT domain"/>
    <property type="match status" value="1"/>
</dbReference>
<keyword evidence="5" id="KW-0418">Kinase</keyword>
<dbReference type="PRINTS" id="PR00344">
    <property type="entry name" value="BCTRLSENSOR"/>
</dbReference>
<dbReference type="InterPro" id="IPR036641">
    <property type="entry name" value="HPT_dom_sf"/>
</dbReference>
<evidence type="ECO:0000259" key="10">
    <source>
        <dbReference type="PROSITE" id="PS50851"/>
    </source>
</evidence>
<feature type="domain" description="CheW-like" evidence="10">
    <location>
        <begin position="608"/>
        <end position="760"/>
    </location>
</feature>
<feature type="modified residue" description="Phosphohistidine" evidence="7">
    <location>
        <position position="44"/>
    </location>
</feature>
<gene>
    <name evidence="12" type="ORF">H6G03_28920</name>
</gene>
<dbReference type="CDD" id="cd16916">
    <property type="entry name" value="HATPase_CheA-like"/>
    <property type="match status" value="1"/>
</dbReference>
<dbReference type="EMBL" id="JACJPW010000104">
    <property type="protein sequence ID" value="MBD2185048.1"/>
    <property type="molecule type" value="Genomic_DNA"/>
</dbReference>
<protein>
    <recommendedName>
        <fullName evidence="2">histidine kinase</fullName>
        <ecNumber evidence="2">2.7.13.3</ecNumber>
    </recommendedName>
</protein>
<organism evidence="12 13">
    <name type="scientific">Aerosakkonema funiforme FACHB-1375</name>
    <dbReference type="NCBI Taxonomy" id="2949571"/>
    <lineage>
        <taxon>Bacteria</taxon>
        <taxon>Bacillati</taxon>
        <taxon>Cyanobacteriota</taxon>
        <taxon>Cyanophyceae</taxon>
        <taxon>Oscillatoriophycideae</taxon>
        <taxon>Aerosakkonematales</taxon>
        <taxon>Aerosakkonemataceae</taxon>
        <taxon>Aerosakkonema</taxon>
    </lineage>
</organism>
<dbReference type="PROSITE" id="PS50109">
    <property type="entry name" value="HIS_KIN"/>
    <property type="match status" value="1"/>
</dbReference>
<evidence type="ECO:0000256" key="6">
    <source>
        <dbReference type="ARBA" id="ARBA00023012"/>
    </source>
</evidence>
<evidence type="ECO:0000256" key="2">
    <source>
        <dbReference type="ARBA" id="ARBA00012438"/>
    </source>
</evidence>
<comment type="catalytic activity">
    <reaction evidence="1">
        <text>ATP + protein L-histidine = ADP + protein N-phospho-L-histidine.</text>
        <dbReference type="EC" id="2.7.13.3"/>
    </reaction>
</comment>
<proteinExistence type="predicted"/>
<dbReference type="InterPro" id="IPR005467">
    <property type="entry name" value="His_kinase_dom"/>
</dbReference>
<dbReference type="GO" id="GO:0006935">
    <property type="term" value="P:chemotaxis"/>
    <property type="evidence" value="ECO:0007669"/>
    <property type="project" value="InterPro"/>
</dbReference>
<dbReference type="SMART" id="SM00073">
    <property type="entry name" value="HPT"/>
    <property type="match status" value="1"/>
</dbReference>
<accession>A0A926ZJ10</accession>
<dbReference type="AlphaFoldDB" id="A0A926ZJ10"/>
<dbReference type="InterPro" id="IPR004105">
    <property type="entry name" value="CheA-like_dim"/>
</dbReference>
<dbReference type="PROSITE" id="PS50851">
    <property type="entry name" value="CHEW"/>
    <property type="match status" value="2"/>
</dbReference>
<dbReference type="RefSeq" id="WP_190472637.1">
    <property type="nucleotide sequence ID" value="NZ_JACJPW010000104.1"/>
</dbReference>
<dbReference type="Pfam" id="PF01584">
    <property type="entry name" value="CheW"/>
    <property type="match status" value="2"/>
</dbReference>
<dbReference type="SMART" id="SM00387">
    <property type="entry name" value="HATPase_c"/>
    <property type="match status" value="1"/>
</dbReference>
<comment type="caution">
    <text evidence="12">The sequence shown here is derived from an EMBL/GenBank/DDBJ whole genome shotgun (WGS) entry which is preliminary data.</text>
</comment>
<dbReference type="InterPro" id="IPR036061">
    <property type="entry name" value="CheW-like_dom_sf"/>
</dbReference>
<dbReference type="Pfam" id="PF02518">
    <property type="entry name" value="HATPase_c"/>
    <property type="match status" value="1"/>
</dbReference>
<dbReference type="GO" id="GO:0005737">
    <property type="term" value="C:cytoplasm"/>
    <property type="evidence" value="ECO:0007669"/>
    <property type="project" value="InterPro"/>
</dbReference>
<dbReference type="Gene3D" id="3.30.565.10">
    <property type="entry name" value="Histidine kinase-like ATPase, C-terminal domain"/>
    <property type="match status" value="1"/>
</dbReference>